<sequence length="176" mass="19504">MKTITKVLLPILALFSAMLMAQPNDISPESIKKVGADKVFYLVRHTEKLEGDNPGLTAQGQLRAVRLAKVLSSTLLSKVYTTDYKRTRETALAVAQAQHAEPNIYDPRDLKAVATTLLNEQGHILVVGHSNTTTELVEMLGGDKQPPIDDNNEFDRLYIVTVDGNNRMVSTVLLRY</sequence>
<keyword evidence="3" id="KW-1185">Reference proteome</keyword>
<proteinExistence type="predicted"/>
<reference evidence="2 3" key="1">
    <citation type="submission" date="2019-06" db="EMBL/GenBank/DDBJ databases">
        <title>The genome of Shewanella sp. SM1901.</title>
        <authorList>
            <person name="Cha Q."/>
        </authorList>
    </citation>
    <scope>NUCLEOTIDE SEQUENCE [LARGE SCALE GENOMIC DNA]</scope>
    <source>
        <strain evidence="2 3">SM1901</strain>
    </source>
</reference>
<dbReference type="RefSeq" id="WP_137226880.1">
    <property type="nucleotide sequence ID" value="NZ_CP041036.1"/>
</dbReference>
<dbReference type="Pfam" id="PF00300">
    <property type="entry name" value="His_Phos_1"/>
    <property type="match status" value="1"/>
</dbReference>
<keyword evidence="1" id="KW-0732">Signal</keyword>
<dbReference type="KEGG" id="spol:FH971_11510"/>
<dbReference type="SUPFAM" id="SSF53254">
    <property type="entry name" value="Phosphoglycerate mutase-like"/>
    <property type="match status" value="1"/>
</dbReference>
<dbReference type="CDD" id="cd07040">
    <property type="entry name" value="HP"/>
    <property type="match status" value="1"/>
</dbReference>
<gene>
    <name evidence="2" type="ORF">FH971_11510</name>
</gene>
<dbReference type="Proteomes" id="UP000319809">
    <property type="component" value="Chromosome"/>
</dbReference>
<dbReference type="InterPro" id="IPR029033">
    <property type="entry name" value="His_PPase_superfam"/>
</dbReference>
<evidence type="ECO:0000313" key="2">
    <source>
        <dbReference type="EMBL" id="QDE31537.1"/>
    </source>
</evidence>
<dbReference type="InterPro" id="IPR013078">
    <property type="entry name" value="His_Pase_superF_clade-1"/>
</dbReference>
<organism evidence="2 3">
    <name type="scientific">Shewanella polaris</name>
    <dbReference type="NCBI Taxonomy" id="2588449"/>
    <lineage>
        <taxon>Bacteria</taxon>
        <taxon>Pseudomonadati</taxon>
        <taxon>Pseudomonadota</taxon>
        <taxon>Gammaproteobacteria</taxon>
        <taxon>Alteromonadales</taxon>
        <taxon>Shewanellaceae</taxon>
        <taxon>Shewanella</taxon>
    </lineage>
</organism>
<evidence type="ECO:0000256" key="1">
    <source>
        <dbReference type="SAM" id="SignalP"/>
    </source>
</evidence>
<evidence type="ECO:0000313" key="3">
    <source>
        <dbReference type="Proteomes" id="UP000319809"/>
    </source>
</evidence>
<protein>
    <submittedName>
        <fullName evidence="2">Histidine phosphatase family protein</fullName>
    </submittedName>
</protein>
<dbReference type="AlphaFoldDB" id="A0A4Y5YFY4"/>
<feature type="signal peptide" evidence="1">
    <location>
        <begin position="1"/>
        <end position="21"/>
    </location>
</feature>
<accession>A0A4Y5YFY4</accession>
<dbReference type="SMART" id="SM00855">
    <property type="entry name" value="PGAM"/>
    <property type="match status" value="1"/>
</dbReference>
<dbReference type="EMBL" id="CP041036">
    <property type="protein sequence ID" value="QDE31537.1"/>
    <property type="molecule type" value="Genomic_DNA"/>
</dbReference>
<name>A0A4Y5YFY4_9GAMM</name>
<dbReference type="Gene3D" id="3.40.50.1240">
    <property type="entry name" value="Phosphoglycerate mutase-like"/>
    <property type="match status" value="1"/>
</dbReference>
<feature type="chain" id="PRO_5021187732" evidence="1">
    <location>
        <begin position="22"/>
        <end position="176"/>
    </location>
</feature>